<dbReference type="Gene3D" id="2.40.128.20">
    <property type="match status" value="1"/>
</dbReference>
<evidence type="ECO:0000256" key="2">
    <source>
        <dbReference type="ARBA" id="ARBA00006889"/>
    </source>
</evidence>
<dbReference type="GO" id="GO:0009279">
    <property type="term" value="C:cell outer membrane"/>
    <property type="evidence" value="ECO:0007669"/>
    <property type="project" value="UniProtKB-SubCell"/>
</dbReference>
<dbReference type="Proteomes" id="UP000006228">
    <property type="component" value="Unassembled WGS sequence"/>
</dbReference>
<keyword evidence="4" id="KW-0732">Signal</keyword>
<sequence>MKTFSIILAFMVLVGCTAKPDNLEAVTNFDANRYLGTWYEIARLDHSFERGLSNVSATYSFNEDGSIKVVNRGWNEEEQQWSEALGKAKFVQDENIGHLKVSFFGPFYSSYLIYYLEDDYSTALVSGYNRDYFWILSRETQLPDYKLNKYLRIAEQAGFDTEGLIFPFSQTK</sequence>
<dbReference type="PRINTS" id="PR01171">
    <property type="entry name" value="BCTLIPOCALIN"/>
</dbReference>
<dbReference type="eggNOG" id="COG3040">
    <property type="taxonomic scope" value="Bacteria"/>
</dbReference>
<evidence type="ECO:0000256" key="11">
    <source>
        <dbReference type="ARBA" id="ARBA00071217"/>
    </source>
</evidence>
<dbReference type="InterPro" id="IPR022272">
    <property type="entry name" value="Lipocalin_CS"/>
</dbReference>
<dbReference type="OrthoDB" id="9793905at2"/>
<evidence type="ECO:0000256" key="8">
    <source>
        <dbReference type="ARBA" id="ARBA00023237"/>
    </source>
</evidence>
<keyword evidence="6 12" id="KW-0472">Membrane</keyword>
<dbReference type="GO" id="GO:0006950">
    <property type="term" value="P:response to stress"/>
    <property type="evidence" value="ECO:0007669"/>
    <property type="project" value="UniProtKB-ARBA"/>
</dbReference>
<name>E8M703_PHOS4</name>
<dbReference type="RefSeq" id="WP_008076973.1">
    <property type="nucleotide sequence ID" value="NZ_AEVT01000061.1"/>
</dbReference>
<dbReference type="PANTHER" id="PTHR10612">
    <property type="entry name" value="APOLIPOPROTEIN D"/>
    <property type="match status" value="1"/>
</dbReference>
<gene>
    <name evidence="15" type="ORF">VISI1226_04270</name>
</gene>
<dbReference type="InterPro" id="IPR012674">
    <property type="entry name" value="Calycin"/>
</dbReference>
<dbReference type="PIRSF" id="PIRSF036893">
    <property type="entry name" value="Lipocalin_ApoD"/>
    <property type="match status" value="1"/>
</dbReference>
<dbReference type="Pfam" id="PF08212">
    <property type="entry name" value="Lipocalin_2"/>
    <property type="match status" value="1"/>
</dbReference>
<dbReference type="InterPro" id="IPR002446">
    <property type="entry name" value="Lipocalin_bac"/>
</dbReference>
<feature type="lipid moiety-binding region" description="S-diacylglycerol cysteine" evidence="13">
    <location>
        <position position="16"/>
    </location>
</feature>
<evidence type="ECO:0000256" key="7">
    <source>
        <dbReference type="ARBA" id="ARBA00023139"/>
    </source>
</evidence>
<comment type="subcellular location">
    <subcellularLocation>
        <location evidence="1">Cell outer membrane</location>
        <topology evidence="1">Lipid-anchor</topology>
    </subcellularLocation>
</comment>
<comment type="caution">
    <text evidence="15">The sequence shown here is derived from an EMBL/GenBank/DDBJ whole genome shotgun (WGS) entry which is preliminary data.</text>
</comment>
<evidence type="ECO:0000256" key="5">
    <source>
        <dbReference type="ARBA" id="ARBA00023121"/>
    </source>
</evidence>
<dbReference type="EMBL" id="AEVT01000061">
    <property type="protein sequence ID" value="EGA70202.1"/>
    <property type="molecule type" value="Genomic_DNA"/>
</dbReference>
<evidence type="ECO:0000313" key="15">
    <source>
        <dbReference type="EMBL" id="EGA70202.1"/>
    </source>
</evidence>
<organism evidence="15 16">
    <name type="scientific">Vibrio sinaloensis DSM 21326</name>
    <dbReference type="NCBI Taxonomy" id="945550"/>
    <lineage>
        <taxon>Bacteria</taxon>
        <taxon>Pseudomonadati</taxon>
        <taxon>Pseudomonadota</taxon>
        <taxon>Gammaproteobacteria</taxon>
        <taxon>Vibrionales</taxon>
        <taxon>Vibrionaceae</taxon>
        <taxon>Vibrio</taxon>
        <taxon>Vibrio oreintalis group</taxon>
    </lineage>
</organism>
<dbReference type="PROSITE" id="PS00213">
    <property type="entry name" value="LIPOCALIN"/>
    <property type="match status" value="1"/>
</dbReference>
<evidence type="ECO:0000259" key="14">
    <source>
        <dbReference type="Pfam" id="PF08212"/>
    </source>
</evidence>
<proteinExistence type="inferred from homology"/>
<evidence type="ECO:0000256" key="6">
    <source>
        <dbReference type="ARBA" id="ARBA00023136"/>
    </source>
</evidence>
<dbReference type="PANTHER" id="PTHR10612:SF34">
    <property type="entry name" value="APOLIPOPROTEIN D"/>
    <property type="match status" value="1"/>
</dbReference>
<protein>
    <recommendedName>
        <fullName evidence="11 12">Outer membrane lipoprotein Blc</fullName>
    </recommendedName>
</protein>
<dbReference type="FunFam" id="2.40.128.20:FF:000002">
    <property type="entry name" value="Outer membrane lipoprotein Blc"/>
    <property type="match status" value="1"/>
</dbReference>
<evidence type="ECO:0000256" key="10">
    <source>
        <dbReference type="ARBA" id="ARBA00057024"/>
    </source>
</evidence>
<evidence type="ECO:0000256" key="13">
    <source>
        <dbReference type="PIRSR" id="PIRSR036893-52"/>
    </source>
</evidence>
<feature type="lipid moiety-binding region" description="N-palmitoyl cysteine" evidence="13">
    <location>
        <position position="16"/>
    </location>
</feature>
<evidence type="ECO:0000256" key="9">
    <source>
        <dbReference type="ARBA" id="ARBA00023288"/>
    </source>
</evidence>
<evidence type="ECO:0000313" key="16">
    <source>
        <dbReference type="Proteomes" id="UP000006228"/>
    </source>
</evidence>
<comment type="function">
    <text evidence="10 12">Involved in the storage or transport of lipids necessary for membrane maintenance under stressful conditions. Displays a binding preference for lysophospholipids.</text>
</comment>
<reference evidence="15 16" key="1">
    <citation type="journal article" date="2012" name="Int. J. Syst. Evol. Microbiol.">
        <title>Vibrio caribbeanicus sp. nov., isolated from the marine sponge Scleritoderma cyanea.</title>
        <authorList>
            <person name="Hoffmann M."/>
            <person name="Monday S.R."/>
            <person name="Allard M.W."/>
            <person name="Strain E.A."/>
            <person name="Whittaker P."/>
            <person name="Naum M."/>
            <person name="McCarthy P.J."/>
            <person name="Lopez J.V."/>
            <person name="Fischer M."/>
            <person name="Brown E.W."/>
        </authorList>
    </citation>
    <scope>NUCLEOTIDE SEQUENCE [LARGE SCALE GENOMIC DNA]</scope>
    <source>
        <strain evidence="16">DSMZ 21326</strain>
    </source>
</reference>
<comment type="subunit">
    <text evidence="3 12">Homodimer.</text>
</comment>
<evidence type="ECO:0000256" key="4">
    <source>
        <dbReference type="ARBA" id="ARBA00022729"/>
    </source>
</evidence>
<dbReference type="AlphaFoldDB" id="E8M703"/>
<accession>E8M703</accession>
<dbReference type="CDD" id="cd19438">
    <property type="entry name" value="lipocalin_Blc-like"/>
    <property type="match status" value="1"/>
</dbReference>
<dbReference type="GO" id="GO:0008289">
    <property type="term" value="F:lipid binding"/>
    <property type="evidence" value="ECO:0007669"/>
    <property type="project" value="UniProtKB-UniRule"/>
</dbReference>
<dbReference type="InterPro" id="IPR000566">
    <property type="entry name" value="Lipocln_cytosolic_FA-bd_dom"/>
</dbReference>
<comment type="similarity">
    <text evidence="2 12">Belongs to the calycin superfamily. Lipocalin family.</text>
</comment>
<keyword evidence="7 13" id="KW-0564">Palmitate</keyword>
<dbReference type="PROSITE" id="PS51257">
    <property type="entry name" value="PROKAR_LIPOPROTEIN"/>
    <property type="match status" value="1"/>
</dbReference>
<dbReference type="GeneID" id="95569370"/>
<evidence type="ECO:0000256" key="3">
    <source>
        <dbReference type="ARBA" id="ARBA00011738"/>
    </source>
</evidence>
<keyword evidence="8 12" id="KW-0998">Cell outer membrane</keyword>
<keyword evidence="5 12" id="KW-0446">Lipid-binding</keyword>
<dbReference type="InterPro" id="IPR022271">
    <property type="entry name" value="Lipocalin_ApoD"/>
</dbReference>
<dbReference type="InterPro" id="IPR047202">
    <property type="entry name" value="Lipocalin_Blc-like_dom"/>
</dbReference>
<keyword evidence="9 12" id="KW-0449">Lipoprotein</keyword>
<evidence type="ECO:0000256" key="1">
    <source>
        <dbReference type="ARBA" id="ARBA00004459"/>
    </source>
</evidence>
<evidence type="ECO:0000256" key="12">
    <source>
        <dbReference type="PIRNR" id="PIRNR036893"/>
    </source>
</evidence>
<feature type="domain" description="Lipocalin/cytosolic fatty-acid binding" evidence="14">
    <location>
        <begin position="30"/>
        <end position="166"/>
    </location>
</feature>
<dbReference type="SUPFAM" id="SSF50814">
    <property type="entry name" value="Lipocalins"/>
    <property type="match status" value="1"/>
</dbReference>